<evidence type="ECO:0000256" key="4">
    <source>
        <dbReference type="ARBA" id="ARBA00022676"/>
    </source>
</evidence>
<dbReference type="NCBIfam" id="TIGR01134">
    <property type="entry name" value="purF"/>
    <property type="match status" value="1"/>
</dbReference>
<organism evidence="9">
    <name type="scientific">marine metagenome</name>
    <dbReference type="NCBI Taxonomy" id="408172"/>
    <lineage>
        <taxon>unclassified sequences</taxon>
        <taxon>metagenomes</taxon>
        <taxon>ecological metagenomes</taxon>
    </lineage>
</organism>
<dbReference type="PIRSF" id="PIRSF000485">
    <property type="entry name" value="Amd_phspho_trans"/>
    <property type="match status" value="1"/>
</dbReference>
<dbReference type="InterPro" id="IPR005854">
    <property type="entry name" value="PurF"/>
</dbReference>
<proteinExistence type="inferred from homology"/>
<keyword evidence="7" id="KW-0315">Glutamine amidotransferase</keyword>
<evidence type="ECO:0000256" key="1">
    <source>
        <dbReference type="ARBA" id="ARBA00005209"/>
    </source>
</evidence>
<dbReference type="AlphaFoldDB" id="A0A381VP31"/>
<dbReference type="CDD" id="cd06223">
    <property type="entry name" value="PRTases_typeI"/>
    <property type="match status" value="1"/>
</dbReference>
<evidence type="ECO:0000256" key="6">
    <source>
        <dbReference type="ARBA" id="ARBA00022755"/>
    </source>
</evidence>
<accession>A0A381VP31</accession>
<dbReference type="GO" id="GO:0006189">
    <property type="term" value="P:'de novo' IMP biosynthetic process"/>
    <property type="evidence" value="ECO:0007669"/>
    <property type="project" value="UniProtKB-UniPathway"/>
</dbReference>
<comment type="pathway">
    <text evidence="1">Purine metabolism; IMP biosynthesis via de novo pathway; N(1)-(5-phospho-D-ribosyl)glycinamide from 5-phospho-alpha-D-ribose 1-diphosphate: step 1/2.</text>
</comment>
<dbReference type="EMBL" id="UINC01009196">
    <property type="protein sequence ID" value="SVA41263.1"/>
    <property type="molecule type" value="Genomic_DNA"/>
</dbReference>
<keyword evidence="5" id="KW-0808">Transferase</keyword>
<dbReference type="InterPro" id="IPR017932">
    <property type="entry name" value="GATase_2_dom"/>
</dbReference>
<evidence type="ECO:0000256" key="2">
    <source>
        <dbReference type="ARBA" id="ARBA00010138"/>
    </source>
</evidence>
<dbReference type="EC" id="2.4.2.14" evidence="3"/>
<evidence type="ECO:0000256" key="5">
    <source>
        <dbReference type="ARBA" id="ARBA00022679"/>
    </source>
</evidence>
<name>A0A381VP31_9ZZZZ</name>
<evidence type="ECO:0000259" key="8">
    <source>
        <dbReference type="PROSITE" id="PS51278"/>
    </source>
</evidence>
<dbReference type="SUPFAM" id="SSF53271">
    <property type="entry name" value="PRTase-like"/>
    <property type="match status" value="1"/>
</dbReference>
<sequence>MKEACGIVGVFAREEDVSRSVFFGLYALQHRGQESAGISASDGRRIRLHTEMGLVSQAFQENDLSHLSGHIGIGHTRYSTTGSSNINNAQPILCKGTSTEISLAHNGNVINAVDLREELLDWGIQFQSSGDSEIIAHLIANAPAENWPDRIAYIMRKLQGAYSLVMMTNQEVLGVRDPLGVRPLCIGKLNSGWVIASESCALDHIGAEFVREVEPGEAVLIDDSGITSIYKKPREGVLGRCVFEHIYFSRPDSLLDGQLVYSARMAMGAQLAKEYPVEADLVIGVPDSATASAVGYSQESGIPFSEGLVKNRYVGRTFILPDQRLRELGVRRKLNLLPQILKGKRVIVVDDSIVRGTTTPHVVNLLRKGGAKEIHLRICAPPIVSPCHFGVDMATKSELIASSNSVDEIREMIGADSLGFLSEEGLLRSVSGERSEYCMGCFTGAYPIPVQLEMDKLVLET</sequence>
<feature type="domain" description="Glutamine amidotransferase type-2" evidence="8">
    <location>
        <begin position="5"/>
        <end position="224"/>
    </location>
</feature>
<dbReference type="SUPFAM" id="SSF56235">
    <property type="entry name" value="N-terminal nucleophile aminohydrolases (Ntn hydrolases)"/>
    <property type="match status" value="1"/>
</dbReference>
<dbReference type="CDD" id="cd00715">
    <property type="entry name" value="GPATase_N"/>
    <property type="match status" value="1"/>
</dbReference>
<dbReference type="UniPathway" id="UPA00074">
    <property type="reaction ID" value="UER00124"/>
</dbReference>
<dbReference type="InterPro" id="IPR035584">
    <property type="entry name" value="PurF_N"/>
</dbReference>
<dbReference type="Pfam" id="PF00156">
    <property type="entry name" value="Pribosyltran"/>
    <property type="match status" value="1"/>
</dbReference>
<gene>
    <name evidence="9" type="ORF">METZ01_LOCUS94117</name>
</gene>
<protein>
    <recommendedName>
        <fullName evidence="3">amidophosphoribosyltransferase</fullName>
        <ecNumber evidence="3">2.4.2.14</ecNumber>
    </recommendedName>
</protein>
<dbReference type="PANTHER" id="PTHR11907">
    <property type="entry name" value="AMIDOPHOSPHORIBOSYLTRANSFERASE"/>
    <property type="match status" value="1"/>
</dbReference>
<dbReference type="PROSITE" id="PS51278">
    <property type="entry name" value="GATASE_TYPE_2"/>
    <property type="match status" value="1"/>
</dbReference>
<dbReference type="HAMAP" id="MF_01931">
    <property type="entry name" value="PurF"/>
    <property type="match status" value="1"/>
</dbReference>
<comment type="similarity">
    <text evidence="2">In the C-terminal section; belongs to the purine/pyrimidine phosphoribosyltransferase family.</text>
</comment>
<dbReference type="InterPro" id="IPR000836">
    <property type="entry name" value="PRTase_dom"/>
</dbReference>
<dbReference type="GO" id="GO:0004044">
    <property type="term" value="F:amidophosphoribosyltransferase activity"/>
    <property type="evidence" value="ECO:0007669"/>
    <property type="project" value="UniProtKB-EC"/>
</dbReference>
<evidence type="ECO:0000256" key="7">
    <source>
        <dbReference type="ARBA" id="ARBA00022962"/>
    </source>
</evidence>
<reference evidence="9" key="1">
    <citation type="submission" date="2018-05" db="EMBL/GenBank/DDBJ databases">
        <authorList>
            <person name="Lanie J.A."/>
            <person name="Ng W.-L."/>
            <person name="Kazmierczak K.M."/>
            <person name="Andrzejewski T.M."/>
            <person name="Davidsen T.M."/>
            <person name="Wayne K.J."/>
            <person name="Tettelin H."/>
            <person name="Glass J.I."/>
            <person name="Rusch D."/>
            <person name="Podicherti R."/>
            <person name="Tsui H.-C.T."/>
            <person name="Winkler M.E."/>
        </authorList>
    </citation>
    <scope>NUCLEOTIDE SEQUENCE</scope>
</reference>
<dbReference type="Gene3D" id="3.60.20.10">
    <property type="entry name" value="Glutamine Phosphoribosylpyrophosphate, subunit 1, domain 1"/>
    <property type="match status" value="1"/>
</dbReference>
<keyword evidence="4" id="KW-0328">Glycosyltransferase</keyword>
<dbReference type="GO" id="GO:0009113">
    <property type="term" value="P:purine nucleobase biosynthetic process"/>
    <property type="evidence" value="ECO:0007669"/>
    <property type="project" value="InterPro"/>
</dbReference>
<dbReference type="Pfam" id="PF13522">
    <property type="entry name" value="GATase_6"/>
    <property type="match status" value="1"/>
</dbReference>
<dbReference type="InterPro" id="IPR029055">
    <property type="entry name" value="Ntn_hydrolases_N"/>
</dbReference>
<dbReference type="Gene3D" id="3.40.50.2020">
    <property type="match status" value="1"/>
</dbReference>
<keyword evidence="6" id="KW-0658">Purine biosynthesis</keyword>
<evidence type="ECO:0000256" key="3">
    <source>
        <dbReference type="ARBA" id="ARBA00011941"/>
    </source>
</evidence>
<dbReference type="InterPro" id="IPR029057">
    <property type="entry name" value="PRTase-like"/>
</dbReference>
<evidence type="ECO:0000313" key="9">
    <source>
        <dbReference type="EMBL" id="SVA41263.1"/>
    </source>
</evidence>